<organism evidence="2 3">
    <name type="scientific">Vulpes vulpes</name>
    <name type="common">Red fox</name>
    <dbReference type="NCBI Taxonomy" id="9627"/>
    <lineage>
        <taxon>Eukaryota</taxon>
        <taxon>Metazoa</taxon>
        <taxon>Chordata</taxon>
        <taxon>Craniata</taxon>
        <taxon>Vertebrata</taxon>
        <taxon>Euteleostomi</taxon>
        <taxon>Mammalia</taxon>
        <taxon>Eutheria</taxon>
        <taxon>Laurasiatheria</taxon>
        <taxon>Carnivora</taxon>
        <taxon>Caniformia</taxon>
        <taxon>Canidae</taxon>
        <taxon>Vulpes</taxon>
    </lineage>
</organism>
<dbReference type="GeneID" id="140594823"/>
<gene>
    <name evidence="3" type="primary">LOC140594823</name>
</gene>
<sequence>MWTSLCLQLLIFLPFSLSRSLLSVTPGDQEQACCEYWSTIPEIYYKLNITSTTEDFNLRLELEKDTLLKSNLAAFRNISEKFFSVSNASLSINKNLEKLENLLQTLPMPMPTPQREVYIQAEDFNEFSEKLKIFLEALDDFLKPLLKCPGTFKASCKKS</sequence>
<proteinExistence type="predicted"/>
<dbReference type="InterPro" id="IPR002183">
    <property type="entry name" value="IL-3"/>
</dbReference>
<reference evidence="3" key="1">
    <citation type="submission" date="2025-08" db="UniProtKB">
        <authorList>
            <consortium name="RefSeq"/>
        </authorList>
    </citation>
    <scope>IDENTIFICATION</scope>
    <source>
        <tissue evidence="3">Cell line</tissue>
    </source>
</reference>
<evidence type="ECO:0000313" key="2">
    <source>
        <dbReference type="Proteomes" id="UP001652641"/>
    </source>
</evidence>
<keyword evidence="2" id="KW-1185">Reference proteome</keyword>
<evidence type="ECO:0000313" key="3">
    <source>
        <dbReference type="RefSeq" id="XP_072587893.1"/>
    </source>
</evidence>
<evidence type="ECO:0000256" key="1">
    <source>
        <dbReference type="SAM" id="SignalP"/>
    </source>
</evidence>
<name>A0ABM4YC77_VULVU</name>
<protein>
    <submittedName>
        <fullName evidence="3">Interleukin-3-like</fullName>
    </submittedName>
</protein>
<dbReference type="Gene3D" id="1.20.1250.10">
    <property type="match status" value="1"/>
</dbReference>
<dbReference type="Pfam" id="PF02059">
    <property type="entry name" value="IL3"/>
    <property type="match status" value="1"/>
</dbReference>
<feature type="chain" id="PRO_5047240063" evidence="1">
    <location>
        <begin position="19"/>
        <end position="159"/>
    </location>
</feature>
<accession>A0ABM4YC77</accession>
<feature type="signal peptide" evidence="1">
    <location>
        <begin position="1"/>
        <end position="18"/>
    </location>
</feature>
<keyword evidence="1" id="KW-0732">Signal</keyword>
<dbReference type="InterPro" id="IPR009079">
    <property type="entry name" value="4_helix_cytokine-like_core"/>
</dbReference>
<dbReference type="RefSeq" id="XP_072587893.1">
    <property type="nucleotide sequence ID" value="XM_072731792.1"/>
</dbReference>
<dbReference type="SUPFAM" id="SSF47266">
    <property type="entry name" value="4-helical cytokines"/>
    <property type="match status" value="1"/>
</dbReference>
<dbReference type="Proteomes" id="UP001652641">
    <property type="component" value="Chromosome 12"/>
</dbReference>